<reference evidence="3 4" key="2">
    <citation type="submission" date="2018-11" db="EMBL/GenBank/DDBJ databases">
        <authorList>
            <consortium name="Pathogen Informatics"/>
        </authorList>
    </citation>
    <scope>NUCLEOTIDE SEQUENCE [LARGE SCALE GENOMIC DNA]</scope>
</reference>
<sequence length="526" mass="58792">MRLLTVLALLVYAEAHEHSFIDVKKVIRDALDVVASMPTNTPQSSNDVAQQQPPQSLLADEARRQLSRIFHVPSDFVHRLAAQSGYLDYDPSSTTSTTMKPWLNTFPPEFRFLTAKASSTVASEASSTKKTSVLNEETSTSNIASTYDKNHEEVAFVQETEEPTTSSPSPQQSTTKPVSTTTSQQLIPLLLAPVQTQGNALKSAQNEQISSRSNQPIYYQPIVLAPSQLSQQFLPQIINSNGQTYYLALPQAQLQPPQPIAYVPLSSNSNLAPILQKASPTFVLPSNGSPIVTNIQTAQNAPTDSDKWSVEVPQTERQVVFESEAKLHLPRQIDSFVTGDDGKESSDDTSRIEKHSTFSHIEKNDMIHNQQSQMQKQVDAEHQTSTAPHRHYPMNKSIKSLSVRTKSTEPFFTIKTDDESIHHPLKQIRINRIEYADDDSKNNLSNMEVAVKSLIPEPAPASADFKKAIQESLAFEEHRIEMLRKKMTDDRKRFGSRKILLESLRKKPTKIREQHKQSVLSNVSSS</sequence>
<reference evidence="5" key="1">
    <citation type="submission" date="2017-02" db="UniProtKB">
        <authorList>
            <consortium name="WormBaseParasite"/>
        </authorList>
    </citation>
    <scope>IDENTIFICATION</scope>
</reference>
<evidence type="ECO:0000313" key="3">
    <source>
        <dbReference type="EMBL" id="VDK46634.1"/>
    </source>
</evidence>
<feature type="region of interest" description="Disordered" evidence="1">
    <location>
        <begin position="130"/>
        <end position="149"/>
    </location>
</feature>
<feature type="compositionally biased region" description="Low complexity" evidence="1">
    <location>
        <begin position="163"/>
        <end position="182"/>
    </location>
</feature>
<dbReference type="WBParaSite" id="ASIM_0001266201-mRNA-1">
    <property type="protein sequence ID" value="ASIM_0001266201-mRNA-1"/>
    <property type="gene ID" value="ASIM_0001266201"/>
</dbReference>
<feature type="compositionally biased region" description="Basic and acidic residues" evidence="1">
    <location>
        <begin position="505"/>
        <end position="516"/>
    </location>
</feature>
<keyword evidence="2" id="KW-0732">Signal</keyword>
<dbReference type="OrthoDB" id="5872457at2759"/>
<protein>
    <submittedName>
        <fullName evidence="5">Transcription initiation factor TFIID subunit 8 (inferred by orthology to a human protein)</fullName>
    </submittedName>
</protein>
<gene>
    <name evidence="3" type="ORF">ASIM_LOCUS12128</name>
</gene>
<evidence type="ECO:0000313" key="4">
    <source>
        <dbReference type="Proteomes" id="UP000267096"/>
    </source>
</evidence>
<feature type="compositionally biased region" description="Polar residues" evidence="1">
    <location>
        <begin position="517"/>
        <end position="526"/>
    </location>
</feature>
<proteinExistence type="predicted"/>
<dbReference type="AlphaFoldDB" id="A0A0M3JWJ5"/>
<feature type="signal peptide" evidence="2">
    <location>
        <begin position="1"/>
        <end position="15"/>
    </location>
</feature>
<dbReference type="Proteomes" id="UP000267096">
    <property type="component" value="Unassembled WGS sequence"/>
</dbReference>
<accession>A0A0M3JWJ5</accession>
<name>A0A0M3JWJ5_ANISI</name>
<feature type="compositionally biased region" description="Polar residues" evidence="1">
    <location>
        <begin position="134"/>
        <end position="147"/>
    </location>
</feature>
<feature type="region of interest" description="Disordered" evidence="1">
    <location>
        <begin position="157"/>
        <end position="182"/>
    </location>
</feature>
<organism evidence="5">
    <name type="scientific">Anisakis simplex</name>
    <name type="common">Herring worm</name>
    <dbReference type="NCBI Taxonomy" id="6269"/>
    <lineage>
        <taxon>Eukaryota</taxon>
        <taxon>Metazoa</taxon>
        <taxon>Ecdysozoa</taxon>
        <taxon>Nematoda</taxon>
        <taxon>Chromadorea</taxon>
        <taxon>Rhabditida</taxon>
        <taxon>Spirurina</taxon>
        <taxon>Ascaridomorpha</taxon>
        <taxon>Ascaridoidea</taxon>
        <taxon>Anisakidae</taxon>
        <taxon>Anisakis</taxon>
        <taxon>Anisakis simplex complex</taxon>
    </lineage>
</organism>
<evidence type="ECO:0000256" key="2">
    <source>
        <dbReference type="SAM" id="SignalP"/>
    </source>
</evidence>
<dbReference type="EMBL" id="UYRR01031142">
    <property type="protein sequence ID" value="VDK46634.1"/>
    <property type="molecule type" value="Genomic_DNA"/>
</dbReference>
<evidence type="ECO:0000313" key="5">
    <source>
        <dbReference type="WBParaSite" id="ASIM_0001266201-mRNA-1"/>
    </source>
</evidence>
<feature type="region of interest" description="Disordered" evidence="1">
    <location>
        <begin position="505"/>
        <end position="526"/>
    </location>
</feature>
<evidence type="ECO:0000256" key="1">
    <source>
        <dbReference type="SAM" id="MobiDB-lite"/>
    </source>
</evidence>
<keyword evidence="4" id="KW-1185">Reference proteome</keyword>
<feature type="chain" id="PRO_5043121064" evidence="2">
    <location>
        <begin position="16"/>
        <end position="526"/>
    </location>
</feature>